<evidence type="ECO:0000313" key="2">
    <source>
        <dbReference type="WBParaSite" id="nRc.2.0.1.t41909-RA"/>
    </source>
</evidence>
<evidence type="ECO:0000313" key="1">
    <source>
        <dbReference type="Proteomes" id="UP000887565"/>
    </source>
</evidence>
<dbReference type="AlphaFoldDB" id="A0A915KSN8"/>
<dbReference type="WBParaSite" id="nRc.2.0.1.t41909-RA">
    <property type="protein sequence ID" value="nRc.2.0.1.t41909-RA"/>
    <property type="gene ID" value="nRc.2.0.1.g41909"/>
</dbReference>
<proteinExistence type="predicted"/>
<name>A0A915KSN8_ROMCU</name>
<reference evidence="2" key="1">
    <citation type="submission" date="2022-11" db="UniProtKB">
        <authorList>
            <consortium name="WormBaseParasite"/>
        </authorList>
    </citation>
    <scope>IDENTIFICATION</scope>
</reference>
<dbReference type="Proteomes" id="UP000887565">
    <property type="component" value="Unplaced"/>
</dbReference>
<accession>A0A915KSN8</accession>
<sequence>MLIFFQGDIFVFFKEEGVFDHWEFDERGHFFTRKIIPGVTKRIVVIIWGKGFSTKANSEDAVTLYKKSTLMQRCSAKVFGWEDPESEIQEKIYGNRRHNSKVFYKNFFVKCLLLRNR</sequence>
<organism evidence="1 2">
    <name type="scientific">Romanomermis culicivorax</name>
    <name type="common">Nematode worm</name>
    <dbReference type="NCBI Taxonomy" id="13658"/>
    <lineage>
        <taxon>Eukaryota</taxon>
        <taxon>Metazoa</taxon>
        <taxon>Ecdysozoa</taxon>
        <taxon>Nematoda</taxon>
        <taxon>Enoplea</taxon>
        <taxon>Dorylaimia</taxon>
        <taxon>Mermithida</taxon>
        <taxon>Mermithoidea</taxon>
        <taxon>Mermithidae</taxon>
        <taxon>Romanomermis</taxon>
    </lineage>
</organism>
<protein>
    <submittedName>
        <fullName evidence="2">Uncharacterized protein</fullName>
    </submittedName>
</protein>
<keyword evidence="1" id="KW-1185">Reference proteome</keyword>